<reference evidence="1" key="1">
    <citation type="submission" date="2016-07" db="EMBL/GenBank/DDBJ databases">
        <title>Genomic sequencing of ranaviruses isolated from turbot Scopthalamus maximus and Atlantic cod Gadus morhua.</title>
        <authorList>
            <person name="Ariel E."/>
            <person name="Steckler N.K."/>
            <person name="Subramaniam K."/>
            <person name="Olesen N.J."/>
            <person name="Waltzek T.B."/>
        </authorList>
    </citation>
    <scope>NUCLEOTIDE SEQUENCE [LARGE SCALE GENOMIC DNA]</scope>
    <source>
        <strain evidence="1">GAM14001</strain>
    </source>
</reference>
<name>A0A1B2IU08_FRG3V</name>
<accession>A0A1B2IU08</accession>
<evidence type="ECO:0000313" key="1">
    <source>
        <dbReference type="EMBL" id="ANZ57076.1"/>
    </source>
</evidence>
<protein>
    <recommendedName>
        <fullName evidence="2">RGV 9807-like protein</fullName>
    </recommendedName>
</protein>
<proteinExistence type="predicted"/>
<dbReference type="EMBL" id="KX574342">
    <property type="protein sequence ID" value="ANZ57076.1"/>
    <property type="molecule type" value="Genomic_DNA"/>
</dbReference>
<organism evidence="1">
    <name type="scientific">Cod iridovirus</name>
    <dbReference type="NCBI Taxonomy" id="1887316"/>
    <lineage>
        <taxon>Viruses</taxon>
        <taxon>Varidnaviria</taxon>
        <taxon>Bamfordvirae</taxon>
        <taxon>Nucleocytoviricota</taxon>
        <taxon>Megaviricetes</taxon>
        <taxon>Pimascovirales</taxon>
        <taxon>Pimascovirales incertae sedis</taxon>
        <taxon>Iridoviridae</taxon>
        <taxon>Alphairidovirinae</taxon>
        <taxon>Ranavirus</taxon>
        <taxon>Ranavirus rana1</taxon>
        <taxon>Frog virus 3</taxon>
    </lineage>
</organism>
<dbReference type="Proteomes" id="UP000101523">
    <property type="component" value="Segment"/>
</dbReference>
<sequence length="353" mass="40543">MTEQKRMSRYAYLVNKVAGQTMCGVFYGKYVEASDQAVSTCMAWFKTVVITKRVSAQEWQEKGAMVVTFRDLTRGTAPKAVECDLLYIRDFNPNTSQCWLPTLEGYKRTRTWVQIGHCNFEGGGPYVMKKQLFRDFSYVPFVGYGSDVLVLPETDEILEYDTSPFERFVHAMQRLNPKGESMWTHLGPDVAFAEMSIDAFNTMREFSPNPMSVCMMDKTFVPQSLSEMVADYDWDHNEALRETPYVSSACAAMSHLTFSDPSLVVAVHEPKLQKYLEQFTKAKVVTYGKMLDARMVPKRVVIFQAHPINGCKSGRKLMHMWRSMPGKPKITVIKARQEWSEYYCNPLIKRFGL</sequence>
<evidence type="ECO:0008006" key="2">
    <source>
        <dbReference type="Google" id="ProtNLM"/>
    </source>
</evidence>